<gene>
    <name evidence="2" type="ORF">C8F04DRAFT_1336078</name>
</gene>
<comment type="caution">
    <text evidence="2">The sequence shown here is derived from an EMBL/GenBank/DDBJ whole genome shotgun (WGS) entry which is preliminary data.</text>
</comment>
<evidence type="ECO:0000313" key="3">
    <source>
        <dbReference type="Proteomes" id="UP001218188"/>
    </source>
</evidence>
<accession>A0AAD6X955</accession>
<sequence>MLLSGSVTVRVLSNQRLSQGTVNPRVAPSLNPLSTLSPGSPLLQVVCSDSAPTVPSILNRELHRRLDETWKALRQLLELPLIRSRSPLAWYSTSTFKQLGRRIDCERFKISFSPQDQKVLEDSSCSTADYEYQTHKNNKSSSNAKSTPELDDVRKYKTEARRLNKRCLSPLGSTSLRQTLPRSASVPTPSSIAQNPLQEYRRDQLPRGAVSWAEWSQCKDSVERSMESWWKPAEVFTDDRSESRLGRLGECESRQSLRIKIAHLSPVWGKYMLSLVRVRSPLGSTSQFAMMEVKMTTARH</sequence>
<dbReference type="AlphaFoldDB" id="A0AAD6X955"/>
<feature type="region of interest" description="Disordered" evidence="1">
    <location>
        <begin position="172"/>
        <end position="196"/>
    </location>
</feature>
<name>A0AAD6X955_9AGAR</name>
<proteinExistence type="predicted"/>
<dbReference type="Proteomes" id="UP001218188">
    <property type="component" value="Unassembled WGS sequence"/>
</dbReference>
<reference evidence="2" key="1">
    <citation type="submission" date="2023-03" db="EMBL/GenBank/DDBJ databases">
        <title>Massive genome expansion in bonnet fungi (Mycena s.s.) driven by repeated elements and novel gene families across ecological guilds.</title>
        <authorList>
            <consortium name="Lawrence Berkeley National Laboratory"/>
            <person name="Harder C.B."/>
            <person name="Miyauchi S."/>
            <person name="Viragh M."/>
            <person name="Kuo A."/>
            <person name="Thoen E."/>
            <person name="Andreopoulos B."/>
            <person name="Lu D."/>
            <person name="Skrede I."/>
            <person name="Drula E."/>
            <person name="Henrissat B."/>
            <person name="Morin E."/>
            <person name="Kohler A."/>
            <person name="Barry K."/>
            <person name="LaButti K."/>
            <person name="Morin E."/>
            <person name="Salamov A."/>
            <person name="Lipzen A."/>
            <person name="Mereny Z."/>
            <person name="Hegedus B."/>
            <person name="Baldrian P."/>
            <person name="Stursova M."/>
            <person name="Weitz H."/>
            <person name="Taylor A."/>
            <person name="Grigoriev I.V."/>
            <person name="Nagy L.G."/>
            <person name="Martin F."/>
            <person name="Kauserud H."/>
        </authorList>
    </citation>
    <scope>NUCLEOTIDE SEQUENCE</scope>
    <source>
        <strain evidence="2">CBHHK200</strain>
    </source>
</reference>
<evidence type="ECO:0000256" key="1">
    <source>
        <dbReference type="SAM" id="MobiDB-lite"/>
    </source>
</evidence>
<protein>
    <submittedName>
        <fullName evidence="2">Uncharacterized protein</fullName>
    </submittedName>
</protein>
<evidence type="ECO:0000313" key="2">
    <source>
        <dbReference type="EMBL" id="KAJ7036699.1"/>
    </source>
</evidence>
<organism evidence="2 3">
    <name type="scientific">Mycena alexandri</name>
    <dbReference type="NCBI Taxonomy" id="1745969"/>
    <lineage>
        <taxon>Eukaryota</taxon>
        <taxon>Fungi</taxon>
        <taxon>Dikarya</taxon>
        <taxon>Basidiomycota</taxon>
        <taxon>Agaricomycotina</taxon>
        <taxon>Agaricomycetes</taxon>
        <taxon>Agaricomycetidae</taxon>
        <taxon>Agaricales</taxon>
        <taxon>Marasmiineae</taxon>
        <taxon>Mycenaceae</taxon>
        <taxon>Mycena</taxon>
    </lineage>
</organism>
<keyword evidence="3" id="KW-1185">Reference proteome</keyword>
<dbReference type="EMBL" id="JARJCM010000041">
    <property type="protein sequence ID" value="KAJ7036699.1"/>
    <property type="molecule type" value="Genomic_DNA"/>
</dbReference>